<proteinExistence type="predicted"/>
<organism evidence="1 2">
    <name type="scientific">Cotesia glomerata</name>
    <name type="common">Lepidopteran parasitic wasp</name>
    <name type="synonym">Apanteles glomeratus</name>
    <dbReference type="NCBI Taxonomy" id="32391"/>
    <lineage>
        <taxon>Eukaryota</taxon>
        <taxon>Metazoa</taxon>
        <taxon>Ecdysozoa</taxon>
        <taxon>Arthropoda</taxon>
        <taxon>Hexapoda</taxon>
        <taxon>Insecta</taxon>
        <taxon>Pterygota</taxon>
        <taxon>Neoptera</taxon>
        <taxon>Endopterygota</taxon>
        <taxon>Hymenoptera</taxon>
        <taxon>Apocrita</taxon>
        <taxon>Ichneumonoidea</taxon>
        <taxon>Braconidae</taxon>
        <taxon>Microgastrinae</taxon>
        <taxon>Cotesia</taxon>
    </lineage>
</organism>
<accession>A0AAV7J114</accession>
<reference evidence="1 2" key="1">
    <citation type="journal article" date="2021" name="J. Hered.">
        <title>A chromosome-level genome assembly of the parasitoid wasp, Cotesia glomerata (Hymenoptera: Braconidae).</title>
        <authorList>
            <person name="Pinto B.J."/>
            <person name="Weis J.J."/>
            <person name="Gamble T."/>
            <person name="Ode P.J."/>
            <person name="Paul R."/>
            <person name="Zaspel J.M."/>
        </authorList>
    </citation>
    <scope>NUCLEOTIDE SEQUENCE [LARGE SCALE GENOMIC DNA]</scope>
    <source>
        <strain evidence="1">CgM1</strain>
    </source>
</reference>
<gene>
    <name evidence="1" type="ORF">KQX54_000697</name>
</gene>
<keyword evidence="2" id="KW-1185">Reference proteome</keyword>
<name>A0AAV7J114_COTGL</name>
<dbReference type="EMBL" id="JAHXZJ010000030">
    <property type="protein sequence ID" value="KAH0562689.1"/>
    <property type="molecule type" value="Genomic_DNA"/>
</dbReference>
<evidence type="ECO:0000313" key="1">
    <source>
        <dbReference type="EMBL" id="KAH0562689.1"/>
    </source>
</evidence>
<dbReference type="Proteomes" id="UP000826195">
    <property type="component" value="Unassembled WGS sequence"/>
</dbReference>
<evidence type="ECO:0000313" key="2">
    <source>
        <dbReference type="Proteomes" id="UP000826195"/>
    </source>
</evidence>
<sequence>MKTNGEVKKELTNEVVGGEGDNNYSRTFLPQLFAGSATHLHHLAHAGHPVTSMPSHLHNLAGHPADSHFHGFSAFRSKRKTNSIVNKINVTHARLDTRVASVAGVYPASPPRTDIVMRLPNAVGRVSMFSTTPTTSSHLLGTHCFRRFL</sequence>
<comment type="caution">
    <text evidence="1">The sequence shown here is derived from an EMBL/GenBank/DDBJ whole genome shotgun (WGS) entry which is preliminary data.</text>
</comment>
<dbReference type="AlphaFoldDB" id="A0AAV7J114"/>
<protein>
    <submittedName>
        <fullName evidence="1">Uncharacterized protein</fullName>
    </submittedName>
</protein>